<dbReference type="OrthoDB" id="469438at2"/>
<evidence type="ECO:0000313" key="2">
    <source>
        <dbReference type="EMBL" id="PSB14403.1"/>
    </source>
</evidence>
<dbReference type="RefSeq" id="WP_073075329.1">
    <property type="nucleotide sequence ID" value="NZ_MPPI01000080.1"/>
</dbReference>
<sequence>MPDDLFKLCIVLVTILGSCVLLLFALNAWYDKAARSPKSKRRSQRSRVVYPSKFRPRNFGIRSDQPWMMGIVGMVLLSALSTAFSPANRTTFAPNTEDYIPMPPPQSMGATGSDLVQLSITNSTPEEMRVFFKGVEKQSAIIPRCPECQVYAVSPLNCPTNGVNQTYTLSSGEYEIDILFTGANTRPYRGRWTLEKGTIYKDCFTLTYGTPRHDDRRQW</sequence>
<evidence type="ECO:0000256" key="1">
    <source>
        <dbReference type="SAM" id="Phobius"/>
    </source>
</evidence>
<keyword evidence="3" id="KW-1185">Reference proteome</keyword>
<feature type="transmembrane region" description="Helical" evidence="1">
    <location>
        <begin position="6"/>
        <end position="30"/>
    </location>
</feature>
<organism evidence="2 3">
    <name type="scientific">Phormidesmis priestleyi ULC007</name>
    <dbReference type="NCBI Taxonomy" id="1920490"/>
    <lineage>
        <taxon>Bacteria</taxon>
        <taxon>Bacillati</taxon>
        <taxon>Cyanobacteriota</taxon>
        <taxon>Cyanophyceae</taxon>
        <taxon>Leptolyngbyales</taxon>
        <taxon>Leptolyngbyaceae</taxon>
        <taxon>Phormidesmis</taxon>
    </lineage>
</organism>
<protein>
    <submittedName>
        <fullName evidence="2">Uncharacterized protein</fullName>
    </submittedName>
</protein>
<dbReference type="Proteomes" id="UP000238634">
    <property type="component" value="Unassembled WGS sequence"/>
</dbReference>
<dbReference type="PROSITE" id="PS51257">
    <property type="entry name" value="PROKAR_LIPOPROTEIN"/>
    <property type="match status" value="1"/>
</dbReference>
<gene>
    <name evidence="2" type="ORF">C7B65_26510</name>
</gene>
<name>A0A2T1D1M4_9CYAN</name>
<reference evidence="2 3" key="2">
    <citation type="submission" date="2018-03" db="EMBL/GenBank/DDBJ databases">
        <title>The ancient ancestry and fast evolution of plastids.</title>
        <authorList>
            <person name="Moore K.R."/>
            <person name="Magnabosco C."/>
            <person name="Momper L."/>
            <person name="Gold D.A."/>
            <person name="Bosak T."/>
            <person name="Fournier G.P."/>
        </authorList>
    </citation>
    <scope>NUCLEOTIDE SEQUENCE [LARGE SCALE GENOMIC DNA]</scope>
    <source>
        <strain evidence="2 3">ULC007</strain>
    </source>
</reference>
<accession>A0A2T1D1M4</accession>
<keyword evidence="1" id="KW-0812">Transmembrane</keyword>
<keyword evidence="1" id="KW-1133">Transmembrane helix</keyword>
<comment type="caution">
    <text evidence="2">The sequence shown here is derived from an EMBL/GenBank/DDBJ whole genome shotgun (WGS) entry which is preliminary data.</text>
</comment>
<dbReference type="EMBL" id="PVWG01000091">
    <property type="protein sequence ID" value="PSB14403.1"/>
    <property type="molecule type" value="Genomic_DNA"/>
</dbReference>
<proteinExistence type="predicted"/>
<dbReference type="AlphaFoldDB" id="A0A2T1D1M4"/>
<reference evidence="2 3" key="1">
    <citation type="submission" date="2018-02" db="EMBL/GenBank/DDBJ databases">
        <authorList>
            <person name="Cohen D.B."/>
            <person name="Kent A.D."/>
        </authorList>
    </citation>
    <scope>NUCLEOTIDE SEQUENCE [LARGE SCALE GENOMIC DNA]</scope>
    <source>
        <strain evidence="2 3">ULC007</strain>
    </source>
</reference>
<evidence type="ECO:0000313" key="3">
    <source>
        <dbReference type="Proteomes" id="UP000238634"/>
    </source>
</evidence>
<keyword evidence="1" id="KW-0472">Membrane</keyword>